<sequence>MKFRKILRNLISQTLPDWQDKFLSYKALKQHLNLIYPNKVTDVRPNKRPRMSREHDDRTNYIIYIDPERRCSRGWMFDGGADEDRKEDGGFPWRDDFVRELQCSQLHRTGEDLEETRQEKRRGASDSTRFRPDNRAAAIPEDAGQHRREPAPSFGGERVEDISDDELGEMENMYLRHTVLALRTLQRIRSGSSTVSIFSD</sequence>
<name>A0A2Z7CS41_9LAMI</name>
<dbReference type="OrthoDB" id="1577640at2759"/>
<dbReference type="PROSITE" id="PS51382">
    <property type="entry name" value="SPX"/>
    <property type="match status" value="1"/>
</dbReference>
<evidence type="ECO:0000259" key="2">
    <source>
        <dbReference type="PROSITE" id="PS51382"/>
    </source>
</evidence>
<accession>A0A2Z7CS41</accession>
<feature type="compositionally biased region" description="Basic and acidic residues" evidence="1">
    <location>
        <begin position="109"/>
        <end position="134"/>
    </location>
</feature>
<reference evidence="3 4" key="1">
    <citation type="journal article" date="2015" name="Proc. Natl. Acad. Sci. U.S.A.">
        <title>The resurrection genome of Boea hygrometrica: A blueprint for survival of dehydration.</title>
        <authorList>
            <person name="Xiao L."/>
            <person name="Yang G."/>
            <person name="Zhang L."/>
            <person name="Yang X."/>
            <person name="Zhao S."/>
            <person name="Ji Z."/>
            <person name="Zhou Q."/>
            <person name="Hu M."/>
            <person name="Wang Y."/>
            <person name="Chen M."/>
            <person name="Xu Y."/>
            <person name="Jin H."/>
            <person name="Xiao X."/>
            <person name="Hu G."/>
            <person name="Bao F."/>
            <person name="Hu Y."/>
            <person name="Wan P."/>
            <person name="Li L."/>
            <person name="Deng X."/>
            <person name="Kuang T."/>
            <person name="Xiang C."/>
            <person name="Zhu J.K."/>
            <person name="Oliver M.J."/>
            <person name="He Y."/>
        </authorList>
    </citation>
    <scope>NUCLEOTIDE SEQUENCE [LARGE SCALE GENOMIC DNA]</scope>
    <source>
        <strain evidence="4">cv. XS01</strain>
    </source>
</reference>
<dbReference type="Pfam" id="PF03105">
    <property type="entry name" value="SPX"/>
    <property type="match status" value="1"/>
</dbReference>
<dbReference type="AlphaFoldDB" id="A0A2Z7CS41"/>
<dbReference type="InterPro" id="IPR004331">
    <property type="entry name" value="SPX_dom"/>
</dbReference>
<dbReference type="InterPro" id="IPR031142">
    <property type="entry name" value="SPX_prot"/>
</dbReference>
<organism evidence="3 4">
    <name type="scientific">Dorcoceras hygrometricum</name>
    <dbReference type="NCBI Taxonomy" id="472368"/>
    <lineage>
        <taxon>Eukaryota</taxon>
        <taxon>Viridiplantae</taxon>
        <taxon>Streptophyta</taxon>
        <taxon>Embryophyta</taxon>
        <taxon>Tracheophyta</taxon>
        <taxon>Spermatophyta</taxon>
        <taxon>Magnoliopsida</taxon>
        <taxon>eudicotyledons</taxon>
        <taxon>Gunneridae</taxon>
        <taxon>Pentapetalae</taxon>
        <taxon>asterids</taxon>
        <taxon>lamiids</taxon>
        <taxon>Lamiales</taxon>
        <taxon>Gesneriaceae</taxon>
        <taxon>Didymocarpoideae</taxon>
        <taxon>Trichosporeae</taxon>
        <taxon>Loxocarpinae</taxon>
        <taxon>Dorcoceras</taxon>
    </lineage>
</organism>
<dbReference type="GO" id="GO:0016036">
    <property type="term" value="P:cellular response to phosphate starvation"/>
    <property type="evidence" value="ECO:0007669"/>
    <property type="project" value="InterPro"/>
</dbReference>
<feature type="region of interest" description="Disordered" evidence="1">
    <location>
        <begin position="109"/>
        <end position="159"/>
    </location>
</feature>
<evidence type="ECO:0000313" key="3">
    <source>
        <dbReference type="EMBL" id="KZV47646.1"/>
    </source>
</evidence>
<gene>
    <name evidence="3" type="ORF">F511_14432</name>
</gene>
<dbReference type="Proteomes" id="UP000250235">
    <property type="component" value="Unassembled WGS sequence"/>
</dbReference>
<evidence type="ECO:0000256" key="1">
    <source>
        <dbReference type="SAM" id="MobiDB-lite"/>
    </source>
</evidence>
<feature type="domain" description="SPX" evidence="2">
    <location>
        <begin position="1"/>
        <end position="200"/>
    </location>
</feature>
<evidence type="ECO:0000313" key="4">
    <source>
        <dbReference type="Proteomes" id="UP000250235"/>
    </source>
</evidence>
<proteinExistence type="predicted"/>
<dbReference type="PANTHER" id="PTHR45978:SF3">
    <property type="entry name" value="SPX DOMAIN-CONTAINING PROTEIN 1-LIKE"/>
    <property type="match status" value="1"/>
</dbReference>
<protein>
    <submittedName>
        <fullName evidence="3">SPX domain-containing protein 1</fullName>
    </submittedName>
</protein>
<keyword evidence="4" id="KW-1185">Reference proteome</keyword>
<dbReference type="EMBL" id="KQ995242">
    <property type="protein sequence ID" value="KZV47646.1"/>
    <property type="molecule type" value="Genomic_DNA"/>
</dbReference>
<dbReference type="PANTHER" id="PTHR45978">
    <property type="entry name" value="SPX DOMAIN-CONTAINING PROTEIN 3"/>
    <property type="match status" value="1"/>
</dbReference>